<evidence type="ECO:0000256" key="4">
    <source>
        <dbReference type="ARBA" id="ARBA00023027"/>
    </source>
</evidence>
<protein>
    <recommendedName>
        <fullName evidence="1">protein-disulfide reductase</fullName>
        <ecNumber evidence="1">1.8.1.8</ecNumber>
    </recommendedName>
</protein>
<evidence type="ECO:0000256" key="6">
    <source>
        <dbReference type="ARBA" id="ARBA00047388"/>
    </source>
</evidence>
<name>A0A0N4ZWH2_PARTI</name>
<comment type="catalytic activity">
    <reaction evidence="7">
        <text>[protein]-dithiol + NADP(+) = [protein]-disulfide + NADPH + H(+)</text>
        <dbReference type="Rhea" id="RHEA:18753"/>
        <dbReference type="Rhea" id="RHEA-COMP:10593"/>
        <dbReference type="Rhea" id="RHEA-COMP:10594"/>
        <dbReference type="ChEBI" id="CHEBI:15378"/>
        <dbReference type="ChEBI" id="CHEBI:29950"/>
        <dbReference type="ChEBI" id="CHEBI:50058"/>
        <dbReference type="ChEBI" id="CHEBI:57783"/>
        <dbReference type="ChEBI" id="CHEBI:58349"/>
        <dbReference type="EC" id="1.8.1.8"/>
    </reaction>
</comment>
<evidence type="ECO:0000256" key="7">
    <source>
        <dbReference type="ARBA" id="ARBA00047804"/>
    </source>
</evidence>
<keyword evidence="4" id="KW-0520">NAD</keyword>
<dbReference type="PANTHER" id="PTHR13871:SF96">
    <property type="entry name" value="THIOREDOXIN DOMAIN-CONTAINING PROTEIN"/>
    <property type="match status" value="1"/>
</dbReference>
<dbReference type="Pfam" id="PF13905">
    <property type="entry name" value="Thioredoxin_8"/>
    <property type="match status" value="1"/>
</dbReference>
<dbReference type="InterPro" id="IPR013766">
    <property type="entry name" value="Thioredoxin_domain"/>
</dbReference>
<dbReference type="InterPro" id="IPR012336">
    <property type="entry name" value="Thioredoxin-like_fold"/>
</dbReference>
<evidence type="ECO:0000259" key="8">
    <source>
        <dbReference type="PROSITE" id="PS51352"/>
    </source>
</evidence>
<sequence>MADYFSGIEITKPDGTTGFGEELLKDKVVGLYFTASWCPPCQKFTPKLKKLYDILVEGGKPFAIIMCSKDKDEELFKEYYEEKMDTFYYFPFGDPMHEKLVEKYEARTIPCLKIIKPDGSVACHDGVTDVKEKGDDPDDLFDEWEAFATM</sequence>
<dbReference type="GO" id="GO:0047134">
    <property type="term" value="F:protein-disulfide reductase [NAD(P)H] activity"/>
    <property type="evidence" value="ECO:0007669"/>
    <property type="project" value="UniProtKB-EC"/>
</dbReference>
<organism evidence="9 10">
    <name type="scientific">Parastrongyloides trichosuri</name>
    <name type="common">Possum-specific nematode worm</name>
    <dbReference type="NCBI Taxonomy" id="131310"/>
    <lineage>
        <taxon>Eukaryota</taxon>
        <taxon>Metazoa</taxon>
        <taxon>Ecdysozoa</taxon>
        <taxon>Nematoda</taxon>
        <taxon>Chromadorea</taxon>
        <taxon>Rhabditida</taxon>
        <taxon>Tylenchina</taxon>
        <taxon>Panagrolaimomorpha</taxon>
        <taxon>Strongyloidoidea</taxon>
        <taxon>Strongyloididae</taxon>
        <taxon>Parastrongyloides</taxon>
    </lineage>
</organism>
<evidence type="ECO:0000313" key="10">
    <source>
        <dbReference type="WBParaSite" id="PTRK_0001300300.1"/>
    </source>
</evidence>
<evidence type="ECO:0000313" key="9">
    <source>
        <dbReference type="Proteomes" id="UP000038045"/>
    </source>
</evidence>
<dbReference type="Gene3D" id="3.40.30.10">
    <property type="entry name" value="Glutaredoxin"/>
    <property type="match status" value="1"/>
</dbReference>
<evidence type="ECO:0000256" key="2">
    <source>
        <dbReference type="ARBA" id="ARBA00022737"/>
    </source>
</evidence>
<dbReference type="InterPro" id="IPR052259">
    <property type="entry name" value="Nucleoredoxin-like"/>
</dbReference>
<evidence type="ECO:0000256" key="5">
    <source>
        <dbReference type="ARBA" id="ARBA00025782"/>
    </source>
</evidence>
<evidence type="ECO:0000256" key="3">
    <source>
        <dbReference type="ARBA" id="ARBA00023002"/>
    </source>
</evidence>
<dbReference type="SUPFAM" id="SSF52833">
    <property type="entry name" value="Thioredoxin-like"/>
    <property type="match status" value="1"/>
</dbReference>
<dbReference type="Proteomes" id="UP000038045">
    <property type="component" value="Unplaced"/>
</dbReference>
<evidence type="ECO:0000256" key="1">
    <source>
        <dbReference type="ARBA" id="ARBA00012612"/>
    </source>
</evidence>
<comment type="catalytic activity">
    <reaction evidence="6">
        <text>[protein]-dithiol + NAD(+) = [protein]-disulfide + NADH + H(+)</text>
        <dbReference type="Rhea" id="RHEA:18749"/>
        <dbReference type="Rhea" id="RHEA-COMP:10593"/>
        <dbReference type="Rhea" id="RHEA-COMP:10594"/>
        <dbReference type="ChEBI" id="CHEBI:15378"/>
        <dbReference type="ChEBI" id="CHEBI:29950"/>
        <dbReference type="ChEBI" id="CHEBI:50058"/>
        <dbReference type="ChEBI" id="CHEBI:57540"/>
        <dbReference type="ChEBI" id="CHEBI:57945"/>
        <dbReference type="EC" id="1.8.1.8"/>
    </reaction>
</comment>
<dbReference type="AlphaFoldDB" id="A0A0N4ZWH2"/>
<dbReference type="WBParaSite" id="PTRK_0001300300.1">
    <property type="protein sequence ID" value="PTRK_0001300300.1"/>
    <property type="gene ID" value="PTRK_0001300300"/>
</dbReference>
<dbReference type="PROSITE" id="PS51352">
    <property type="entry name" value="THIOREDOXIN_2"/>
    <property type="match status" value="1"/>
</dbReference>
<reference evidence="10" key="1">
    <citation type="submission" date="2017-02" db="UniProtKB">
        <authorList>
            <consortium name="WormBaseParasite"/>
        </authorList>
    </citation>
    <scope>IDENTIFICATION</scope>
</reference>
<keyword evidence="3" id="KW-0560">Oxidoreductase</keyword>
<keyword evidence="9" id="KW-1185">Reference proteome</keyword>
<comment type="similarity">
    <text evidence="5">Belongs to the nucleoredoxin family.</text>
</comment>
<dbReference type="EC" id="1.8.1.8" evidence="1"/>
<keyword evidence="2" id="KW-0677">Repeat</keyword>
<accession>A0A0N4ZWH2</accession>
<dbReference type="InterPro" id="IPR036249">
    <property type="entry name" value="Thioredoxin-like_sf"/>
</dbReference>
<dbReference type="PANTHER" id="PTHR13871">
    <property type="entry name" value="THIOREDOXIN"/>
    <property type="match status" value="1"/>
</dbReference>
<proteinExistence type="inferred from homology"/>
<feature type="domain" description="Thioredoxin" evidence="8">
    <location>
        <begin position="1"/>
        <end position="149"/>
    </location>
</feature>